<feature type="transmembrane region" description="Helical" evidence="1">
    <location>
        <begin position="57"/>
        <end position="79"/>
    </location>
</feature>
<dbReference type="EMBL" id="AEXM01000016">
    <property type="protein sequence ID" value="EGC82149.1"/>
    <property type="molecule type" value="Genomic_DNA"/>
</dbReference>
<keyword evidence="1" id="KW-1133">Transmembrane helix</keyword>
<evidence type="ECO:0000313" key="2">
    <source>
        <dbReference type="EMBL" id="EGC82149.1"/>
    </source>
</evidence>
<gene>
    <name evidence="2" type="ORF">HMPREF9290_0781</name>
</gene>
<keyword evidence="1" id="KW-0472">Membrane</keyword>
<proteinExistence type="predicted"/>
<organism evidence="2 3">
    <name type="scientific">Anaerococcus prevotii ACS-065-V-Col13</name>
    <dbReference type="NCBI Taxonomy" id="879305"/>
    <lineage>
        <taxon>Bacteria</taxon>
        <taxon>Bacillati</taxon>
        <taxon>Bacillota</taxon>
        <taxon>Tissierellia</taxon>
        <taxon>Tissierellales</taxon>
        <taxon>Peptoniphilaceae</taxon>
        <taxon>Anaerococcus</taxon>
    </lineage>
</organism>
<protein>
    <submittedName>
        <fullName evidence="2">Uncharacterized protein</fullName>
    </submittedName>
</protein>
<dbReference type="PATRIC" id="fig|879305.3.peg.780"/>
<dbReference type="STRING" id="879305.HMPREF9290_0781"/>
<dbReference type="AlphaFoldDB" id="F0GVF0"/>
<keyword evidence="3" id="KW-1185">Reference proteome</keyword>
<reference evidence="2 3" key="1">
    <citation type="submission" date="2011-01" db="EMBL/GenBank/DDBJ databases">
        <authorList>
            <person name="Durkin A.S."/>
            <person name="Madupu R."/>
            <person name="Torralba M."/>
            <person name="Gillis M."/>
            <person name="Methe B."/>
            <person name="Sutton G."/>
            <person name="Nelson K.E."/>
        </authorList>
    </citation>
    <scope>NUCLEOTIDE SEQUENCE [LARGE SCALE GENOMIC DNA]</scope>
    <source>
        <strain evidence="2 3">ACS-065-V-Col13</strain>
    </source>
</reference>
<feature type="transmembrane region" description="Helical" evidence="1">
    <location>
        <begin position="25"/>
        <end position="50"/>
    </location>
</feature>
<comment type="caution">
    <text evidence="2">The sequence shown here is derived from an EMBL/GenBank/DDBJ whole genome shotgun (WGS) entry which is preliminary data.</text>
</comment>
<evidence type="ECO:0000256" key="1">
    <source>
        <dbReference type="SAM" id="Phobius"/>
    </source>
</evidence>
<dbReference type="Proteomes" id="UP000005286">
    <property type="component" value="Unassembled WGS sequence"/>
</dbReference>
<dbReference type="RefSeq" id="WP_004834742.1">
    <property type="nucleotide sequence ID" value="NZ_AEXM01000016.1"/>
</dbReference>
<keyword evidence="1" id="KW-0812">Transmembrane</keyword>
<sequence length="89" mass="9789">MIQALIALILLPVLGVGIFKFIFKLGFGLLGLILALVCLPILLIVGILLLPLMLVGGFVGLAVKLLPVVLVGLLIYFGYRYYKENYEVW</sequence>
<evidence type="ECO:0000313" key="3">
    <source>
        <dbReference type="Proteomes" id="UP000005286"/>
    </source>
</evidence>
<name>F0GVF0_9FIRM</name>
<accession>F0GVF0</accession>